<comment type="similarity">
    <text evidence="2 8">Belongs to the complex I subunit 1 family.</text>
</comment>
<name>A2TN46_9BILA</name>
<evidence type="ECO:0000256" key="2">
    <source>
        <dbReference type="ARBA" id="ARBA00010535"/>
    </source>
</evidence>
<evidence type="ECO:0000313" key="11">
    <source>
        <dbReference type="EMBL" id="ABM79863.1"/>
    </source>
</evidence>
<feature type="transmembrane region" description="Helical" evidence="10">
    <location>
        <begin position="97"/>
        <end position="122"/>
    </location>
</feature>
<geneLocation type="mitochondrion" evidence="11"/>
<evidence type="ECO:0000256" key="9">
    <source>
        <dbReference type="RuleBase" id="RU000473"/>
    </source>
</evidence>
<sequence>MYLELLILLVMILISVAFFTLSERKILSLSQIRLGPNKLSFLGIIQPIMDGVKLLKKSITSSFKKHDLIFKLMTLMIFFLSLLIWIIIPFTVWSNKILIPLFMMVMFGLSSYMVLMLGWSSMTTYSFLGGNRSLAQVLSFELIISVLILIFFLDKMKMSWKFSMSNSLFLTFFMSIIYLMSIFLETHRAPMDLAEGESELVSGYNTEFSSLYFVMIFLSEYSTILFMSVLYFMLWFKLNWINLTILMFIVILVRSCFPRIRYDHIMSLVWIKILPLLIMFWIMLVNLSF</sequence>
<dbReference type="InterPro" id="IPR001694">
    <property type="entry name" value="NADH_UbQ_OxRdtase_su1/FPO"/>
</dbReference>
<evidence type="ECO:0000256" key="10">
    <source>
        <dbReference type="SAM" id="Phobius"/>
    </source>
</evidence>
<keyword evidence="4" id="KW-0813">Transport</keyword>
<feature type="transmembrane region" description="Helical" evidence="10">
    <location>
        <begin position="269"/>
        <end position="287"/>
    </location>
</feature>
<dbReference type="EC" id="7.1.1.2" evidence="9"/>
<feature type="transmembrane region" description="Helical" evidence="10">
    <location>
        <begin position="211"/>
        <end position="234"/>
    </location>
</feature>
<evidence type="ECO:0000256" key="1">
    <source>
        <dbReference type="ARBA" id="ARBA00004141"/>
    </source>
</evidence>
<keyword evidence="9 11" id="KW-0496">Mitochondrion</keyword>
<comment type="catalytic activity">
    <reaction evidence="9">
        <text>a ubiquinone + NADH + 5 H(+)(in) = a ubiquinol + NAD(+) + 4 H(+)(out)</text>
        <dbReference type="Rhea" id="RHEA:29091"/>
        <dbReference type="Rhea" id="RHEA-COMP:9565"/>
        <dbReference type="Rhea" id="RHEA-COMP:9566"/>
        <dbReference type="ChEBI" id="CHEBI:15378"/>
        <dbReference type="ChEBI" id="CHEBI:16389"/>
        <dbReference type="ChEBI" id="CHEBI:17976"/>
        <dbReference type="ChEBI" id="CHEBI:57540"/>
        <dbReference type="ChEBI" id="CHEBI:57945"/>
        <dbReference type="EC" id="7.1.1.2"/>
    </reaction>
</comment>
<keyword evidence="6 10" id="KW-1133">Transmembrane helix</keyword>
<evidence type="ECO:0000256" key="4">
    <source>
        <dbReference type="ARBA" id="ARBA00022448"/>
    </source>
</evidence>
<dbReference type="RefSeq" id="YP_001023662.1">
    <property type="nucleotide sequence ID" value="NC_008828.1"/>
</dbReference>
<dbReference type="CTD" id="4535"/>
<dbReference type="PANTHER" id="PTHR11432:SF3">
    <property type="entry name" value="NADH-UBIQUINONE OXIDOREDUCTASE CHAIN 1"/>
    <property type="match status" value="1"/>
</dbReference>
<dbReference type="GO" id="GO:0005743">
    <property type="term" value="C:mitochondrial inner membrane"/>
    <property type="evidence" value="ECO:0007669"/>
    <property type="project" value="UniProtKB-SubCell"/>
</dbReference>
<dbReference type="PANTHER" id="PTHR11432">
    <property type="entry name" value="NADH DEHYDROGENASE SUBUNIT 1"/>
    <property type="match status" value="1"/>
</dbReference>
<keyword evidence="9" id="KW-0830">Ubiquinone</keyword>
<feature type="transmembrane region" description="Helical" evidence="10">
    <location>
        <begin position="68"/>
        <end position="91"/>
    </location>
</feature>
<gene>
    <name evidence="11" type="primary">ND1</name>
</gene>
<proteinExistence type="inferred from homology"/>
<feature type="transmembrane region" description="Helical" evidence="10">
    <location>
        <begin position="165"/>
        <end position="184"/>
    </location>
</feature>
<evidence type="ECO:0000256" key="6">
    <source>
        <dbReference type="ARBA" id="ARBA00022989"/>
    </source>
</evidence>
<dbReference type="GO" id="GO:0003954">
    <property type="term" value="F:NADH dehydrogenase activity"/>
    <property type="evidence" value="ECO:0007669"/>
    <property type="project" value="TreeGrafter"/>
</dbReference>
<comment type="subcellular location">
    <subcellularLocation>
        <location evidence="1">Membrane</location>
        <topology evidence="1">Multi-pass membrane protein</topology>
    </subcellularLocation>
    <subcellularLocation>
        <location evidence="8">Mitochondrion inner membrane</location>
        <topology evidence="8">Multi-pass membrane protein</topology>
    </subcellularLocation>
</comment>
<feature type="transmembrane region" description="Helical" evidence="10">
    <location>
        <begin position="134"/>
        <end position="153"/>
    </location>
</feature>
<keyword evidence="5 8" id="KW-0812">Transmembrane</keyword>
<keyword evidence="7 10" id="KW-0472">Membrane</keyword>
<dbReference type="AlphaFoldDB" id="A2TN46"/>
<evidence type="ECO:0000256" key="3">
    <source>
        <dbReference type="ARBA" id="ARBA00021009"/>
    </source>
</evidence>
<accession>A2TN46</accession>
<feature type="transmembrane region" description="Helical" evidence="10">
    <location>
        <begin position="240"/>
        <end position="257"/>
    </location>
</feature>
<reference evidence="11" key="1">
    <citation type="submission" date="2007-01" db="EMBL/GenBank/DDBJ databases">
        <authorList>
            <person name="Tang S."/>
            <person name="Wang G."/>
            <person name="Hyman B."/>
        </authorList>
    </citation>
    <scope>NUCLEOTIDE SEQUENCE</scope>
</reference>
<dbReference type="GO" id="GO:0009060">
    <property type="term" value="P:aerobic respiration"/>
    <property type="evidence" value="ECO:0007669"/>
    <property type="project" value="TreeGrafter"/>
</dbReference>
<evidence type="ECO:0000256" key="5">
    <source>
        <dbReference type="ARBA" id="ARBA00022692"/>
    </source>
</evidence>
<evidence type="ECO:0000256" key="8">
    <source>
        <dbReference type="RuleBase" id="RU000471"/>
    </source>
</evidence>
<dbReference type="GeneID" id="4788086"/>
<feature type="transmembrane region" description="Helical" evidence="10">
    <location>
        <begin position="6"/>
        <end position="23"/>
    </location>
</feature>
<dbReference type="Pfam" id="PF00146">
    <property type="entry name" value="NADHdh"/>
    <property type="match status" value="1"/>
</dbReference>
<evidence type="ECO:0000256" key="7">
    <source>
        <dbReference type="ARBA" id="ARBA00023136"/>
    </source>
</evidence>
<dbReference type="GO" id="GO:0008137">
    <property type="term" value="F:NADH dehydrogenase (ubiquinone) activity"/>
    <property type="evidence" value="ECO:0007669"/>
    <property type="project" value="UniProtKB-EC"/>
</dbReference>
<keyword evidence="8" id="KW-0520">NAD</keyword>
<dbReference type="EMBL" id="EF368011">
    <property type="protein sequence ID" value="ABM79863.1"/>
    <property type="molecule type" value="Genomic_DNA"/>
</dbReference>
<organism evidence="11">
    <name type="scientific">Hexamermis agrotis</name>
    <dbReference type="NCBI Taxonomy" id="387665"/>
    <lineage>
        <taxon>Eukaryota</taxon>
        <taxon>Metazoa</taxon>
        <taxon>Ecdysozoa</taxon>
        <taxon>Nematoda</taxon>
        <taxon>Enoplea</taxon>
        <taxon>Dorylaimia</taxon>
        <taxon>Mermithida</taxon>
        <taxon>Mermithoidea</taxon>
        <taxon>Mermithidae</taxon>
        <taxon>Hexamermis</taxon>
    </lineage>
</organism>
<protein>
    <recommendedName>
        <fullName evidence="3 9">NADH-ubiquinone oxidoreductase chain 1</fullName>
        <ecNumber evidence="9">7.1.1.2</ecNumber>
    </recommendedName>
</protein>